<dbReference type="InterPro" id="IPR015943">
    <property type="entry name" value="WD40/YVTN_repeat-like_dom_sf"/>
</dbReference>
<organism evidence="3 4">
    <name type="scientific">Ensete ventricosum</name>
    <name type="common">Abyssinian banana</name>
    <name type="synonym">Musa ensete</name>
    <dbReference type="NCBI Taxonomy" id="4639"/>
    <lineage>
        <taxon>Eukaryota</taxon>
        <taxon>Viridiplantae</taxon>
        <taxon>Streptophyta</taxon>
        <taxon>Embryophyta</taxon>
        <taxon>Tracheophyta</taxon>
        <taxon>Spermatophyta</taxon>
        <taxon>Magnoliopsida</taxon>
        <taxon>Liliopsida</taxon>
        <taxon>Zingiberales</taxon>
        <taxon>Musaceae</taxon>
        <taxon>Ensete</taxon>
    </lineage>
</organism>
<accession>A0A427B1P9</accession>
<dbReference type="Pfam" id="PF00400">
    <property type="entry name" value="WD40"/>
    <property type="match status" value="2"/>
</dbReference>
<feature type="repeat" description="WD" evidence="1">
    <location>
        <begin position="98"/>
        <end position="140"/>
    </location>
</feature>
<dbReference type="GO" id="GO:0031464">
    <property type="term" value="C:Cul4A-RING E3 ubiquitin ligase complex"/>
    <property type="evidence" value="ECO:0007669"/>
    <property type="project" value="TreeGrafter"/>
</dbReference>
<dbReference type="InterPro" id="IPR042238">
    <property type="entry name" value="Rad28/ERCC8/Ckn1/ATCSA-1"/>
</dbReference>
<dbReference type="SMART" id="SM00320">
    <property type="entry name" value="WD40"/>
    <property type="match status" value="3"/>
</dbReference>
<dbReference type="GO" id="GO:0000209">
    <property type="term" value="P:protein polyubiquitination"/>
    <property type="evidence" value="ECO:0007669"/>
    <property type="project" value="TreeGrafter"/>
</dbReference>
<evidence type="ECO:0000256" key="1">
    <source>
        <dbReference type="PROSITE-ProRule" id="PRU00221"/>
    </source>
</evidence>
<feature type="region of interest" description="Disordered" evidence="2">
    <location>
        <begin position="222"/>
        <end position="241"/>
    </location>
</feature>
<dbReference type="GO" id="GO:0043161">
    <property type="term" value="P:proteasome-mediated ubiquitin-dependent protein catabolic process"/>
    <property type="evidence" value="ECO:0007669"/>
    <property type="project" value="TreeGrafter"/>
</dbReference>
<dbReference type="PANTHER" id="PTHR46202:SF1">
    <property type="entry name" value="DNA EXCISION REPAIR PROTEIN ERCC-8"/>
    <property type="match status" value="1"/>
</dbReference>
<dbReference type="Gene3D" id="2.130.10.10">
    <property type="entry name" value="YVTN repeat-like/Quinoprotein amine dehydrogenase"/>
    <property type="match status" value="1"/>
</dbReference>
<evidence type="ECO:0000256" key="2">
    <source>
        <dbReference type="SAM" id="MobiDB-lite"/>
    </source>
</evidence>
<reference evidence="3 4" key="1">
    <citation type="journal article" date="2014" name="Agronomy (Basel)">
        <title>A Draft Genome Sequence for Ensete ventricosum, the Drought-Tolerant Tree Against Hunger.</title>
        <authorList>
            <person name="Harrison J."/>
            <person name="Moore K.A."/>
            <person name="Paszkiewicz K."/>
            <person name="Jones T."/>
            <person name="Grant M."/>
            <person name="Ambacheew D."/>
            <person name="Muzemil S."/>
            <person name="Studholme D.J."/>
        </authorList>
    </citation>
    <scope>NUCLEOTIDE SEQUENCE [LARGE SCALE GENOMIC DNA]</scope>
</reference>
<feature type="repeat" description="WD" evidence="1">
    <location>
        <begin position="39"/>
        <end position="81"/>
    </location>
</feature>
<dbReference type="PROSITE" id="PS50082">
    <property type="entry name" value="WD_REPEATS_2"/>
    <property type="match status" value="2"/>
</dbReference>
<evidence type="ECO:0000313" key="4">
    <source>
        <dbReference type="Proteomes" id="UP000287651"/>
    </source>
</evidence>
<dbReference type="SUPFAM" id="SSF50978">
    <property type="entry name" value="WD40 repeat-like"/>
    <property type="match status" value="1"/>
</dbReference>
<name>A0A427B1P9_ENSVE</name>
<gene>
    <name evidence="3" type="ORF">B296_00007090</name>
</gene>
<dbReference type="PANTHER" id="PTHR46202">
    <property type="entry name" value="DNA EXCISION REPAIR PROTEIN ERCC-8"/>
    <property type="match status" value="1"/>
</dbReference>
<dbReference type="GO" id="GO:0000109">
    <property type="term" value="C:nucleotide-excision repair complex"/>
    <property type="evidence" value="ECO:0007669"/>
    <property type="project" value="TreeGrafter"/>
</dbReference>
<dbReference type="InterPro" id="IPR001680">
    <property type="entry name" value="WD40_rpt"/>
</dbReference>
<dbReference type="EMBL" id="AMZH03000703">
    <property type="protein sequence ID" value="RRT82400.1"/>
    <property type="molecule type" value="Genomic_DNA"/>
</dbReference>
<proteinExistence type="predicted"/>
<dbReference type="InterPro" id="IPR036322">
    <property type="entry name" value="WD40_repeat_dom_sf"/>
</dbReference>
<dbReference type="AlphaFoldDB" id="A0A427B1P9"/>
<evidence type="ECO:0000313" key="3">
    <source>
        <dbReference type="EMBL" id="RRT82400.1"/>
    </source>
</evidence>
<protein>
    <submittedName>
        <fullName evidence="3">Uncharacterized protein</fullName>
    </submittedName>
</protein>
<dbReference type="GO" id="GO:0006283">
    <property type="term" value="P:transcription-coupled nucleotide-excision repair"/>
    <property type="evidence" value="ECO:0007669"/>
    <property type="project" value="InterPro"/>
</dbReference>
<keyword evidence="1" id="KW-0853">WD repeat</keyword>
<comment type="caution">
    <text evidence="3">The sequence shown here is derived from an EMBL/GenBank/DDBJ whole genome shotgun (WGS) entry which is preliminary data.</text>
</comment>
<dbReference type="Proteomes" id="UP000287651">
    <property type="component" value="Unassembled WGS sequence"/>
</dbReference>
<feature type="compositionally biased region" description="Basic and acidic residues" evidence="2">
    <location>
        <begin position="225"/>
        <end position="241"/>
    </location>
</feature>
<sequence length="241" mass="26589">MWKEVRDREAGKLPPITFASRVRSCRVSALGLSNHKEIVSPHHGAVNALQVDLTEGRYLLSGASDGSAAVYDIQRATDYEEGLIARHRSLFVVDKQHEYGHKFAISTAIWYPVDTGLFVTGSFDHFVKVWDTNTTQVVMDFKMPGKVYGTAMSSIAKAHMLIAAGSADVQVRLCDIASGAFTHTLSGHRGSSSLANKSELYTGSNDRQILVWSPPSAIINDLEEDNRKEQKFSADKDNWSD</sequence>